<dbReference type="GO" id="GO:0006508">
    <property type="term" value="P:proteolysis"/>
    <property type="evidence" value="ECO:0007669"/>
    <property type="project" value="UniProtKB-KW"/>
</dbReference>
<comment type="similarity">
    <text evidence="7">Belongs to the peptidase S1 family. CLIP subfamily.</text>
</comment>
<keyword evidence="2" id="KW-0964">Secreted</keyword>
<dbReference type="InterPro" id="IPR009003">
    <property type="entry name" value="Peptidase_S1_PA"/>
</dbReference>
<protein>
    <recommendedName>
        <fullName evidence="8">Peptidase S1 domain-containing protein</fullName>
    </recommendedName>
</protein>
<organism evidence="9">
    <name type="scientific">Timema genevievae</name>
    <name type="common">Walking stick</name>
    <dbReference type="NCBI Taxonomy" id="629358"/>
    <lineage>
        <taxon>Eukaryota</taxon>
        <taxon>Metazoa</taxon>
        <taxon>Ecdysozoa</taxon>
        <taxon>Arthropoda</taxon>
        <taxon>Hexapoda</taxon>
        <taxon>Insecta</taxon>
        <taxon>Pterygota</taxon>
        <taxon>Neoptera</taxon>
        <taxon>Polyneoptera</taxon>
        <taxon>Phasmatodea</taxon>
        <taxon>Timematodea</taxon>
        <taxon>Timematoidea</taxon>
        <taxon>Timematidae</taxon>
        <taxon>Timema</taxon>
    </lineage>
</organism>
<proteinExistence type="inferred from homology"/>
<accession>A0A7R9K4F2</accession>
<evidence type="ECO:0000256" key="5">
    <source>
        <dbReference type="ARBA" id="ARBA00022825"/>
    </source>
</evidence>
<evidence type="ECO:0000256" key="1">
    <source>
        <dbReference type="ARBA" id="ARBA00004613"/>
    </source>
</evidence>
<dbReference type="GO" id="GO:0004252">
    <property type="term" value="F:serine-type endopeptidase activity"/>
    <property type="evidence" value="ECO:0007669"/>
    <property type="project" value="InterPro"/>
</dbReference>
<gene>
    <name evidence="9" type="ORF">TGEB3V08_LOCUS7818</name>
</gene>
<keyword evidence="3" id="KW-0645">Protease</keyword>
<dbReference type="FunFam" id="2.40.10.10:FF:000002">
    <property type="entry name" value="Transmembrane protease serine"/>
    <property type="match status" value="1"/>
</dbReference>
<reference evidence="9" key="1">
    <citation type="submission" date="2020-11" db="EMBL/GenBank/DDBJ databases">
        <authorList>
            <person name="Tran Van P."/>
        </authorList>
    </citation>
    <scope>NUCLEOTIDE SEQUENCE</scope>
</reference>
<dbReference type="CDD" id="cd00190">
    <property type="entry name" value="Tryp_SPc"/>
    <property type="match status" value="1"/>
</dbReference>
<dbReference type="PROSITE" id="PS50240">
    <property type="entry name" value="TRYPSIN_DOM"/>
    <property type="match status" value="1"/>
</dbReference>
<evidence type="ECO:0000313" key="9">
    <source>
        <dbReference type="EMBL" id="CAD7601085.1"/>
    </source>
</evidence>
<sequence>MYIHIVGQSQSGHCGFAPVSSSLASGFTSYCVGDKMAAMMWTATSIDSSKETGHCLNVLTPWIHERHFSCAVNTLAIVSLQYCSVNYQRWNNGQYFPNWCLPIDSCRSGFTTMPQEQMIIALCVAFFLCSPSVKAGDIVYEYGGQESLNVRTVSSGNSGRAKSWGVNVGEESRAAELAYETELREMFSSLDRVIQEITLRFLAEKYNFFTPSNDETETRKEGNGNTLTRCICTQENTCKSQAQMKHNDGSGQIDIRIVTRPPVGLTCSGGLVYCCTNTSPQVTNTCGLREQINVPGVILQEGQCFMTLSKKIVSVMTLSKRIVCVMTLSKRIVCVMTLSKRIVCVMTLSKRIVCVMTLSKRIVSVMTLSKSSKSYFGEYPWDSILLDQSNNYIAGGALVGSIHVLTAAHKVVPFMNQRSDFDTRGICSFPPVLAMNSSTTIKVRLGEWNTNKATEAYRYQEFGIARILIHPQYNNENLHYDIALITLSSAAPLGVHPHINSVCIAPTGTDFTGKRCWVSGWGKNDFGPQGQYQFIQKQVDVQVLSPGDCQQRLQGTRLGHYFSFDQNSFLCAGGEQGKDACTGDGGAPLVCENGGRFYLAGLVSWGVGCANKGVPGVYVNVLNFRDWIVQQSQPRLLICPHEAELTSFLIQCFTEQYGSDEDCTSGSVARIPDH</sequence>
<dbReference type="Pfam" id="PF00089">
    <property type="entry name" value="Trypsin"/>
    <property type="match status" value="1"/>
</dbReference>
<dbReference type="InterPro" id="IPR050127">
    <property type="entry name" value="Serine_Proteases_S1"/>
</dbReference>
<evidence type="ECO:0000256" key="6">
    <source>
        <dbReference type="ARBA" id="ARBA00023157"/>
    </source>
</evidence>
<dbReference type="InterPro" id="IPR043504">
    <property type="entry name" value="Peptidase_S1_PA_chymotrypsin"/>
</dbReference>
<name>A0A7R9K4F2_TIMGE</name>
<feature type="domain" description="Peptidase S1" evidence="8">
    <location>
        <begin position="362"/>
        <end position="633"/>
    </location>
</feature>
<dbReference type="PANTHER" id="PTHR24264:SF65">
    <property type="entry name" value="SRCR DOMAIN-CONTAINING PROTEIN"/>
    <property type="match status" value="1"/>
</dbReference>
<keyword evidence="6" id="KW-1015">Disulfide bond</keyword>
<dbReference type="SUPFAM" id="SSF50494">
    <property type="entry name" value="Trypsin-like serine proteases"/>
    <property type="match status" value="1"/>
</dbReference>
<dbReference type="SMART" id="SM00020">
    <property type="entry name" value="Tryp_SPc"/>
    <property type="match status" value="1"/>
</dbReference>
<dbReference type="GO" id="GO:0005615">
    <property type="term" value="C:extracellular space"/>
    <property type="evidence" value="ECO:0007669"/>
    <property type="project" value="TreeGrafter"/>
</dbReference>
<keyword evidence="4" id="KW-0378">Hydrolase</keyword>
<evidence type="ECO:0000259" key="8">
    <source>
        <dbReference type="PROSITE" id="PS50240"/>
    </source>
</evidence>
<dbReference type="InterPro" id="IPR001314">
    <property type="entry name" value="Peptidase_S1A"/>
</dbReference>
<evidence type="ECO:0000256" key="3">
    <source>
        <dbReference type="ARBA" id="ARBA00022670"/>
    </source>
</evidence>
<dbReference type="Gene3D" id="2.40.10.10">
    <property type="entry name" value="Trypsin-like serine proteases"/>
    <property type="match status" value="1"/>
</dbReference>
<dbReference type="InterPro" id="IPR001254">
    <property type="entry name" value="Trypsin_dom"/>
</dbReference>
<dbReference type="PANTHER" id="PTHR24264">
    <property type="entry name" value="TRYPSIN-RELATED"/>
    <property type="match status" value="1"/>
</dbReference>
<dbReference type="AlphaFoldDB" id="A0A7R9K4F2"/>
<evidence type="ECO:0000256" key="4">
    <source>
        <dbReference type="ARBA" id="ARBA00022801"/>
    </source>
</evidence>
<dbReference type="EMBL" id="OE842680">
    <property type="protein sequence ID" value="CAD7601085.1"/>
    <property type="molecule type" value="Genomic_DNA"/>
</dbReference>
<keyword evidence="5" id="KW-0720">Serine protease</keyword>
<evidence type="ECO:0000256" key="7">
    <source>
        <dbReference type="ARBA" id="ARBA00024195"/>
    </source>
</evidence>
<dbReference type="PRINTS" id="PR00722">
    <property type="entry name" value="CHYMOTRYPSIN"/>
</dbReference>
<comment type="subcellular location">
    <subcellularLocation>
        <location evidence="1">Secreted</location>
    </subcellularLocation>
</comment>
<evidence type="ECO:0000256" key="2">
    <source>
        <dbReference type="ARBA" id="ARBA00022525"/>
    </source>
</evidence>